<feature type="domain" description="AB hydrolase-1" evidence="1">
    <location>
        <begin position="31"/>
        <end position="281"/>
    </location>
</feature>
<dbReference type="PRINTS" id="PR00111">
    <property type="entry name" value="ABHYDROLASE"/>
</dbReference>
<dbReference type="SUPFAM" id="SSF53474">
    <property type="entry name" value="alpha/beta-Hydrolases"/>
    <property type="match status" value="1"/>
</dbReference>
<comment type="caution">
    <text evidence="2">The sequence shown here is derived from an EMBL/GenBank/DDBJ whole genome shotgun (WGS) entry which is preliminary data.</text>
</comment>
<dbReference type="Pfam" id="PF00561">
    <property type="entry name" value="Abhydrolase_1"/>
    <property type="match status" value="1"/>
</dbReference>
<keyword evidence="3" id="KW-1185">Reference proteome</keyword>
<proteinExistence type="predicted"/>
<dbReference type="Proteomes" id="UP001501222">
    <property type="component" value="Unassembled WGS sequence"/>
</dbReference>
<accession>A0ABP6YBQ5</accession>
<evidence type="ECO:0000259" key="1">
    <source>
        <dbReference type="Pfam" id="PF00561"/>
    </source>
</evidence>
<sequence length="291" mass="31510">MKKSELPTAIEHQVMTIKGFVHVNEYPGDGPAVVMTHGFPDDSRIYNRLVPELASRHLVTFDFLGHGRSGRDAVWPLASGQREGELAAVVDALGLEKPILVGHDIGGPVAIRYALAHPDRVGGMVLLNTFFGDSPTLEFPEFIRFLADAHLSRLVDEVLADPDILGWMLSYTDRMLNPGPPDPDGIGALAILPQFYGDQNQASSIPAIRAWTADLFPGILEQNTQVASGRLSQLDVPVTIAFGEHDPYLNGGVAQHLHSLFPMALVRGVPDAAHWPQWDQPAATAAAIAEI</sequence>
<name>A0ABP6YBQ5_9ACTN</name>
<evidence type="ECO:0000313" key="3">
    <source>
        <dbReference type="Proteomes" id="UP001501222"/>
    </source>
</evidence>
<evidence type="ECO:0000313" key="2">
    <source>
        <dbReference type="EMBL" id="GAA3580485.1"/>
    </source>
</evidence>
<reference evidence="3" key="1">
    <citation type="journal article" date="2019" name="Int. J. Syst. Evol. Microbiol.">
        <title>The Global Catalogue of Microorganisms (GCM) 10K type strain sequencing project: providing services to taxonomists for standard genome sequencing and annotation.</title>
        <authorList>
            <consortium name="The Broad Institute Genomics Platform"/>
            <consortium name="The Broad Institute Genome Sequencing Center for Infectious Disease"/>
            <person name="Wu L."/>
            <person name="Ma J."/>
        </authorList>
    </citation>
    <scope>NUCLEOTIDE SEQUENCE [LARGE SCALE GENOMIC DNA]</scope>
    <source>
        <strain evidence="3">JCM 16928</strain>
    </source>
</reference>
<dbReference type="InterPro" id="IPR029058">
    <property type="entry name" value="AB_hydrolase_fold"/>
</dbReference>
<dbReference type="InterPro" id="IPR000639">
    <property type="entry name" value="Epox_hydrolase-like"/>
</dbReference>
<dbReference type="Gene3D" id="3.40.50.1820">
    <property type="entry name" value="alpha/beta hydrolase"/>
    <property type="match status" value="1"/>
</dbReference>
<dbReference type="InterPro" id="IPR000073">
    <property type="entry name" value="AB_hydrolase_1"/>
</dbReference>
<dbReference type="PANTHER" id="PTHR43798">
    <property type="entry name" value="MONOACYLGLYCEROL LIPASE"/>
    <property type="match status" value="1"/>
</dbReference>
<dbReference type="PRINTS" id="PR00412">
    <property type="entry name" value="EPOXHYDRLASE"/>
</dbReference>
<dbReference type="PANTHER" id="PTHR43798:SF33">
    <property type="entry name" value="HYDROLASE, PUTATIVE (AFU_ORTHOLOGUE AFUA_2G14860)-RELATED"/>
    <property type="match status" value="1"/>
</dbReference>
<dbReference type="EMBL" id="BAABAA010000008">
    <property type="protein sequence ID" value="GAA3580485.1"/>
    <property type="molecule type" value="Genomic_DNA"/>
</dbReference>
<protein>
    <recommendedName>
        <fullName evidence="1">AB hydrolase-1 domain-containing protein</fullName>
    </recommendedName>
</protein>
<dbReference type="RefSeq" id="WP_344845871.1">
    <property type="nucleotide sequence ID" value="NZ_BAABAA010000008.1"/>
</dbReference>
<gene>
    <name evidence="2" type="ORF">GCM10022235_58460</name>
</gene>
<dbReference type="InterPro" id="IPR050266">
    <property type="entry name" value="AB_hydrolase_sf"/>
</dbReference>
<organism evidence="2 3">
    <name type="scientific">Kribbella ginsengisoli</name>
    <dbReference type="NCBI Taxonomy" id="363865"/>
    <lineage>
        <taxon>Bacteria</taxon>
        <taxon>Bacillati</taxon>
        <taxon>Actinomycetota</taxon>
        <taxon>Actinomycetes</taxon>
        <taxon>Propionibacteriales</taxon>
        <taxon>Kribbellaceae</taxon>
        <taxon>Kribbella</taxon>
    </lineage>
</organism>